<dbReference type="STRING" id="688.A6E04_19350"/>
<dbReference type="RefSeq" id="WP_065612139.1">
    <property type="nucleotide sequence ID" value="NZ_CAWMPN010000031.1"/>
</dbReference>
<name>A0A1B9NTI0_ALILO</name>
<reference evidence="1 2" key="1">
    <citation type="submission" date="2016-06" db="EMBL/GenBank/DDBJ databases">
        <authorList>
            <person name="Kjaerup R.B."/>
            <person name="Dalgaard T.S."/>
            <person name="Juul-Madsen H.R."/>
        </authorList>
    </citation>
    <scope>NUCLEOTIDE SEQUENCE [LARGE SCALE GENOMIC DNA]</scope>
    <source>
        <strain evidence="1 2">1S159</strain>
    </source>
</reference>
<evidence type="ECO:0000313" key="2">
    <source>
        <dbReference type="Proteomes" id="UP000093523"/>
    </source>
</evidence>
<evidence type="ECO:0000313" key="1">
    <source>
        <dbReference type="EMBL" id="OCH17012.1"/>
    </source>
</evidence>
<accession>A0A1B9NTI0</accession>
<sequence length="89" mass="10320">MKTTNKTVTIKQLYKEIHSASRGGGLLELLLAVYEAEKKSDRFTSRKIVACIDRMRNENIATIRFDLELRLRCYKHQKMNNGYSIAVVK</sequence>
<protein>
    <submittedName>
        <fullName evidence="1">Uncharacterized protein</fullName>
    </submittedName>
</protein>
<dbReference type="AlphaFoldDB" id="A0A1B9NTI0"/>
<proteinExistence type="predicted"/>
<dbReference type="Proteomes" id="UP000093523">
    <property type="component" value="Unassembled WGS sequence"/>
</dbReference>
<organism evidence="1 2">
    <name type="scientific">Aliivibrio logei</name>
    <name type="common">Vibrio logei</name>
    <dbReference type="NCBI Taxonomy" id="688"/>
    <lineage>
        <taxon>Bacteria</taxon>
        <taxon>Pseudomonadati</taxon>
        <taxon>Pseudomonadota</taxon>
        <taxon>Gammaproteobacteria</taxon>
        <taxon>Vibrionales</taxon>
        <taxon>Vibrionaceae</taxon>
        <taxon>Aliivibrio</taxon>
    </lineage>
</organism>
<gene>
    <name evidence="1" type="ORF">A6E04_19350</name>
</gene>
<dbReference type="EMBL" id="MAJU01000031">
    <property type="protein sequence ID" value="OCH17012.1"/>
    <property type="molecule type" value="Genomic_DNA"/>
</dbReference>
<comment type="caution">
    <text evidence="1">The sequence shown here is derived from an EMBL/GenBank/DDBJ whole genome shotgun (WGS) entry which is preliminary data.</text>
</comment>